<evidence type="ECO:0000313" key="1">
    <source>
        <dbReference type="EMBL" id="KAF9514328.1"/>
    </source>
</evidence>
<proteinExistence type="predicted"/>
<name>A0A9P6DX79_9AGAM</name>
<protein>
    <submittedName>
        <fullName evidence="1">Uncharacterized protein</fullName>
    </submittedName>
</protein>
<gene>
    <name evidence="1" type="ORF">BS47DRAFT_1392599</name>
</gene>
<dbReference type="Proteomes" id="UP000886523">
    <property type="component" value="Unassembled WGS sequence"/>
</dbReference>
<organism evidence="1 2">
    <name type="scientific">Hydnum rufescens UP504</name>
    <dbReference type="NCBI Taxonomy" id="1448309"/>
    <lineage>
        <taxon>Eukaryota</taxon>
        <taxon>Fungi</taxon>
        <taxon>Dikarya</taxon>
        <taxon>Basidiomycota</taxon>
        <taxon>Agaricomycotina</taxon>
        <taxon>Agaricomycetes</taxon>
        <taxon>Cantharellales</taxon>
        <taxon>Hydnaceae</taxon>
        <taxon>Hydnum</taxon>
    </lineage>
</organism>
<dbReference type="AlphaFoldDB" id="A0A9P6DX79"/>
<dbReference type="EMBL" id="MU128962">
    <property type="protein sequence ID" value="KAF9514328.1"/>
    <property type="molecule type" value="Genomic_DNA"/>
</dbReference>
<comment type="caution">
    <text evidence="1">The sequence shown here is derived from an EMBL/GenBank/DDBJ whole genome shotgun (WGS) entry which is preliminary data.</text>
</comment>
<accession>A0A9P6DX79</accession>
<sequence length="267" mass="28906">MSSSQALMKEIWEKETSSVRTSVEMQRQVCYDAVVAKWEQAQLSSTQTPEQYQNAIDYMHPFLEQVAEIVSINTGFAIMILCGGPSPTANGNLVTSQGKTVEDHPLDFRSFAHELFNDAIMPKYSEFVNVVYSKEVCDAQSLWSLRSGSIGIAPAITDSEDVAVMVTNSAHCPHVMSPNHSCSPSLDHSFGLDDEGNDHGSDDECAVFGLELDTVSPASALSTQPQAVVGDYILVVVRSCGFIIAGNACWGTSNSFHLSNHHVLGNA</sequence>
<keyword evidence="2" id="KW-1185">Reference proteome</keyword>
<reference evidence="1" key="1">
    <citation type="journal article" date="2020" name="Nat. Commun.">
        <title>Large-scale genome sequencing of mycorrhizal fungi provides insights into the early evolution of symbiotic traits.</title>
        <authorList>
            <person name="Miyauchi S."/>
            <person name="Kiss E."/>
            <person name="Kuo A."/>
            <person name="Drula E."/>
            <person name="Kohler A."/>
            <person name="Sanchez-Garcia M."/>
            <person name="Morin E."/>
            <person name="Andreopoulos B."/>
            <person name="Barry K.W."/>
            <person name="Bonito G."/>
            <person name="Buee M."/>
            <person name="Carver A."/>
            <person name="Chen C."/>
            <person name="Cichocki N."/>
            <person name="Clum A."/>
            <person name="Culley D."/>
            <person name="Crous P.W."/>
            <person name="Fauchery L."/>
            <person name="Girlanda M."/>
            <person name="Hayes R.D."/>
            <person name="Keri Z."/>
            <person name="LaButti K."/>
            <person name="Lipzen A."/>
            <person name="Lombard V."/>
            <person name="Magnuson J."/>
            <person name="Maillard F."/>
            <person name="Murat C."/>
            <person name="Nolan M."/>
            <person name="Ohm R.A."/>
            <person name="Pangilinan J."/>
            <person name="Pereira M.F."/>
            <person name="Perotto S."/>
            <person name="Peter M."/>
            <person name="Pfister S."/>
            <person name="Riley R."/>
            <person name="Sitrit Y."/>
            <person name="Stielow J.B."/>
            <person name="Szollosi G."/>
            <person name="Zifcakova L."/>
            <person name="Stursova M."/>
            <person name="Spatafora J.W."/>
            <person name="Tedersoo L."/>
            <person name="Vaario L.M."/>
            <person name="Yamada A."/>
            <person name="Yan M."/>
            <person name="Wang P."/>
            <person name="Xu J."/>
            <person name="Bruns T."/>
            <person name="Baldrian P."/>
            <person name="Vilgalys R."/>
            <person name="Dunand C."/>
            <person name="Henrissat B."/>
            <person name="Grigoriev I.V."/>
            <person name="Hibbett D."/>
            <person name="Nagy L.G."/>
            <person name="Martin F.M."/>
        </authorList>
    </citation>
    <scope>NUCLEOTIDE SEQUENCE</scope>
    <source>
        <strain evidence="1">UP504</strain>
    </source>
</reference>
<dbReference type="OrthoDB" id="2677857at2759"/>
<evidence type="ECO:0000313" key="2">
    <source>
        <dbReference type="Proteomes" id="UP000886523"/>
    </source>
</evidence>